<evidence type="ECO:0000256" key="3">
    <source>
        <dbReference type="ARBA" id="ARBA00022840"/>
    </source>
</evidence>
<dbReference type="InterPro" id="IPR013815">
    <property type="entry name" value="ATP_grasp_subdomain_1"/>
</dbReference>
<dbReference type="PANTHER" id="PTHR43585">
    <property type="entry name" value="FUMIPYRROLE BIOSYNTHESIS PROTEIN C"/>
    <property type="match status" value="1"/>
</dbReference>
<organism evidence="6 7">
    <name type="scientific">Shimazuella alba</name>
    <dbReference type="NCBI Taxonomy" id="2690964"/>
    <lineage>
        <taxon>Bacteria</taxon>
        <taxon>Bacillati</taxon>
        <taxon>Bacillota</taxon>
        <taxon>Bacilli</taxon>
        <taxon>Bacillales</taxon>
        <taxon>Thermoactinomycetaceae</taxon>
        <taxon>Shimazuella</taxon>
    </lineage>
</organism>
<dbReference type="Gene3D" id="3.30.1490.20">
    <property type="entry name" value="ATP-grasp fold, A domain"/>
    <property type="match status" value="1"/>
</dbReference>
<dbReference type="InterPro" id="IPR011761">
    <property type="entry name" value="ATP-grasp"/>
</dbReference>
<dbReference type="RefSeq" id="WP_160802214.1">
    <property type="nucleotide sequence ID" value="NZ_WUUL01000010.1"/>
</dbReference>
<dbReference type="Gene3D" id="3.30.470.20">
    <property type="entry name" value="ATP-grasp fold, B domain"/>
    <property type="match status" value="1"/>
</dbReference>
<sequence length="402" mass="45653">MSILIINRFAHDRCQYEEWLSGLDEELLLLSAEEVIDSFPAKKYAYIESFSRFDTNGKVELRAIELFARYRFHTIIAISERDVLRASYLRERFQLQGQLPESASQFRDKTRMKEIAQGSGLAVPRFTSLESSLDLLSFVEEYGYPVVIKPIDGAGSQNIQVISNRLDLEEFLEKGIQHSTEVETFISGDMYHVDGLVTEGEVAFISVSKYASGCLAYQSGGYNASYLISRQNPMFQRLADFTTQLLKALDTPSHTAFHTELFHTPEDEIFLCEIASRTGGGRLDTYLEQAYGIHLTKTWVQAQCGVGLLEVVKDVMQQEQSILTGDVLIPPRKGEFISGPLESPPSWVTEYRMLAKPGERYDHPKLSIDHIASFVVQGQNEEEIEARLAHIADWFEQSSYWK</sequence>
<dbReference type="GO" id="GO:0005524">
    <property type="term" value="F:ATP binding"/>
    <property type="evidence" value="ECO:0007669"/>
    <property type="project" value="UniProtKB-UniRule"/>
</dbReference>
<dbReference type="SUPFAM" id="SSF56059">
    <property type="entry name" value="Glutathione synthetase ATP-binding domain-like"/>
    <property type="match status" value="1"/>
</dbReference>
<gene>
    <name evidence="6" type="ORF">GSM42_14270</name>
</gene>
<dbReference type="PANTHER" id="PTHR43585:SF2">
    <property type="entry name" value="ATP-GRASP ENZYME FSQD"/>
    <property type="match status" value="1"/>
</dbReference>
<evidence type="ECO:0000259" key="5">
    <source>
        <dbReference type="PROSITE" id="PS50975"/>
    </source>
</evidence>
<dbReference type="GO" id="GO:0016874">
    <property type="term" value="F:ligase activity"/>
    <property type="evidence" value="ECO:0007669"/>
    <property type="project" value="UniProtKB-KW"/>
</dbReference>
<evidence type="ECO:0000256" key="4">
    <source>
        <dbReference type="PROSITE-ProRule" id="PRU00409"/>
    </source>
</evidence>
<dbReference type="Pfam" id="PF13535">
    <property type="entry name" value="ATP-grasp_4"/>
    <property type="match status" value="1"/>
</dbReference>
<protein>
    <submittedName>
        <fullName evidence="6">ATP-grasp domain-containing protein</fullName>
    </submittedName>
</protein>
<evidence type="ECO:0000313" key="6">
    <source>
        <dbReference type="EMBL" id="MXQ54859.1"/>
    </source>
</evidence>
<dbReference type="InterPro" id="IPR052032">
    <property type="entry name" value="ATP-dep_AA_Ligase"/>
</dbReference>
<keyword evidence="3 4" id="KW-0067">ATP-binding</keyword>
<evidence type="ECO:0000256" key="2">
    <source>
        <dbReference type="ARBA" id="ARBA00022741"/>
    </source>
</evidence>
<dbReference type="AlphaFoldDB" id="A0A6I4VSZ6"/>
<comment type="caution">
    <text evidence="6">The sequence shown here is derived from an EMBL/GenBank/DDBJ whole genome shotgun (WGS) entry which is preliminary data.</text>
</comment>
<reference evidence="6 7" key="1">
    <citation type="submission" date="2019-12" db="EMBL/GenBank/DDBJ databases">
        <title>Whole-genome analyses of novel actinobacteria.</title>
        <authorList>
            <person name="Sahin N."/>
            <person name="Saygin H."/>
        </authorList>
    </citation>
    <scope>NUCLEOTIDE SEQUENCE [LARGE SCALE GENOMIC DNA]</scope>
    <source>
        <strain evidence="6 7">KC615</strain>
    </source>
</reference>
<keyword evidence="7" id="KW-1185">Reference proteome</keyword>
<accession>A0A6I4VSZ6</accession>
<evidence type="ECO:0000313" key="7">
    <source>
        <dbReference type="Proteomes" id="UP000430692"/>
    </source>
</evidence>
<dbReference type="GO" id="GO:0046872">
    <property type="term" value="F:metal ion binding"/>
    <property type="evidence" value="ECO:0007669"/>
    <property type="project" value="InterPro"/>
</dbReference>
<proteinExistence type="predicted"/>
<dbReference type="Gene3D" id="3.40.50.20">
    <property type="match status" value="1"/>
</dbReference>
<feature type="domain" description="ATP-grasp" evidence="5">
    <location>
        <begin position="113"/>
        <end position="304"/>
    </location>
</feature>
<evidence type="ECO:0000256" key="1">
    <source>
        <dbReference type="ARBA" id="ARBA00022598"/>
    </source>
</evidence>
<dbReference type="Proteomes" id="UP000430692">
    <property type="component" value="Unassembled WGS sequence"/>
</dbReference>
<name>A0A6I4VSZ6_9BACL</name>
<keyword evidence="2 4" id="KW-0547">Nucleotide-binding</keyword>
<dbReference type="EMBL" id="WUUL01000010">
    <property type="protein sequence ID" value="MXQ54859.1"/>
    <property type="molecule type" value="Genomic_DNA"/>
</dbReference>
<dbReference type="PROSITE" id="PS50975">
    <property type="entry name" value="ATP_GRASP"/>
    <property type="match status" value="1"/>
</dbReference>
<keyword evidence="1" id="KW-0436">Ligase</keyword>